<proteinExistence type="predicted"/>
<dbReference type="AlphaFoldDB" id="A0A653WLV9"/>
<accession>A0A653WLV9</accession>
<evidence type="ECO:0000313" key="2">
    <source>
        <dbReference type="Proteomes" id="UP000437562"/>
    </source>
</evidence>
<name>A0A653WLV9_BACMY</name>
<dbReference type="EMBL" id="CABWMC010000023">
    <property type="protein sequence ID" value="VXC13523.1"/>
    <property type="molecule type" value="Genomic_DNA"/>
</dbReference>
<protein>
    <submittedName>
        <fullName evidence="1">Uncharacterized protein</fullName>
    </submittedName>
</protein>
<sequence>MSTVKYLISEIKQLYFNPVLNLERGYACFSFLNLIAPPKWKFYLETKR</sequence>
<organism evidence="1 2">
    <name type="scientific">Bacillus mycoides</name>
    <dbReference type="NCBI Taxonomy" id="1405"/>
    <lineage>
        <taxon>Bacteria</taxon>
        <taxon>Bacillati</taxon>
        <taxon>Bacillota</taxon>
        <taxon>Bacilli</taxon>
        <taxon>Bacillales</taxon>
        <taxon>Bacillaceae</taxon>
        <taxon>Bacillus</taxon>
        <taxon>Bacillus cereus group</taxon>
    </lineage>
</organism>
<gene>
    <name evidence="1" type="ORF">BACI71_30041</name>
</gene>
<dbReference type="Proteomes" id="UP000437562">
    <property type="component" value="Unassembled WGS sequence"/>
</dbReference>
<evidence type="ECO:0000313" key="1">
    <source>
        <dbReference type="EMBL" id="VXC13523.1"/>
    </source>
</evidence>
<reference evidence="1 2" key="1">
    <citation type="submission" date="2019-10" db="EMBL/GenBank/DDBJ databases">
        <authorList>
            <person name="Karimi E."/>
        </authorList>
    </citation>
    <scope>NUCLEOTIDE SEQUENCE [LARGE SCALE GENOMIC DNA]</scope>
    <source>
        <strain evidence="1">Bacillus sp. 71</strain>
    </source>
</reference>